<keyword evidence="3" id="KW-0547">Nucleotide-binding</keyword>
<sequence>MNGGTAQAYSLLMADVQQSGFGGGGGGGGVNGARGSMERSSRLLPLRQAILANSIVNNQYNEDAGDEIEDIANGGVADANHWAASSLLMRTKCNGADSSTHGEAISEELRQSQHNVEGAVAMELVGRRPPRRKRSQQLTCPGPEEAPKHIGLWADFWQQAKQQLRFYKDAAVRKWWILAVPLLLCLLLVGLGVFGVVYAATQMTEQQRDYVRGALASTAIGTVAGQLEIATFAVMTLSAFLTQRPNCTELDTGYNQLASVIFQWDAKQAVYQLQAMPAAVVKYIHPYPNPELAKKLIGRDILYEAQYRNDTIKQIQARDQRLLLGPYDLLEGFKAMFVTYAVFLPAPDPLHDWGCGVQPYKCPPDTCWLPDAANPGGYLKLWGMATSLVRLDVLKEGFGFQTYEEQGYHFRLRQLPDNINREAVIDGTAEPPRDPVTLTFQKYNLQWVFEVAPAAGWVPAWRDPCLAAVIIGSVVVSSLVLWLLLTREKHNLLLRAMLPRKVIRQLQRGEQTVVEEYHDPVTILFTDIVSYTEVASQLTPLQVVRLLNDLYTEFDALTDKHGVYKEYISLLAIRDRPPGMLQEGAVVGGLMD</sequence>
<dbReference type="SUPFAM" id="SSF55073">
    <property type="entry name" value="Nucleotide cyclase"/>
    <property type="match status" value="1"/>
</dbReference>
<dbReference type="PANTHER" id="PTHR11920">
    <property type="entry name" value="GUANYLYL CYCLASE"/>
    <property type="match status" value="1"/>
</dbReference>
<feature type="domain" description="CHASE" evidence="9">
    <location>
        <begin position="277"/>
        <end position="343"/>
    </location>
</feature>
<evidence type="ECO:0000256" key="1">
    <source>
        <dbReference type="ARBA" id="ARBA00004370"/>
    </source>
</evidence>
<evidence type="ECO:0000256" key="4">
    <source>
        <dbReference type="ARBA" id="ARBA00022989"/>
    </source>
</evidence>
<evidence type="ECO:0000313" key="11">
    <source>
        <dbReference type="Proteomes" id="UP000001058"/>
    </source>
</evidence>
<evidence type="ECO:0000259" key="8">
    <source>
        <dbReference type="PROSITE" id="PS50125"/>
    </source>
</evidence>
<protein>
    <submittedName>
        <fullName evidence="10">Guanylyl and adenylyl cyclase family member</fullName>
    </submittedName>
</protein>
<keyword evidence="6" id="KW-0456">Lyase</keyword>
<evidence type="ECO:0000313" key="10">
    <source>
        <dbReference type="EMBL" id="EFJ42540.1"/>
    </source>
</evidence>
<dbReference type="GeneID" id="9619424"/>
<dbReference type="GO" id="GO:0004383">
    <property type="term" value="F:guanylate cyclase activity"/>
    <property type="evidence" value="ECO:0007669"/>
    <property type="project" value="TreeGrafter"/>
</dbReference>
<dbReference type="Gene3D" id="3.30.70.1230">
    <property type="entry name" value="Nucleotide cyclase"/>
    <property type="match status" value="1"/>
</dbReference>
<dbReference type="KEGG" id="vcn:VOLCADRAFT_97434"/>
<feature type="domain" description="Guanylate cyclase" evidence="8">
    <location>
        <begin position="522"/>
        <end position="565"/>
    </location>
</feature>
<evidence type="ECO:0000256" key="6">
    <source>
        <dbReference type="ARBA" id="ARBA00023239"/>
    </source>
</evidence>
<dbReference type="InParanoid" id="D8UCR6"/>
<evidence type="ECO:0000256" key="2">
    <source>
        <dbReference type="ARBA" id="ARBA00022692"/>
    </source>
</evidence>
<dbReference type="InterPro" id="IPR006189">
    <property type="entry name" value="CHASE_dom"/>
</dbReference>
<dbReference type="GO" id="GO:0001653">
    <property type="term" value="F:peptide receptor activity"/>
    <property type="evidence" value="ECO:0007669"/>
    <property type="project" value="TreeGrafter"/>
</dbReference>
<dbReference type="OrthoDB" id="60033at2759"/>
<dbReference type="PANTHER" id="PTHR11920:SF335">
    <property type="entry name" value="GUANYLATE CYCLASE"/>
    <property type="match status" value="1"/>
</dbReference>
<gene>
    <name evidence="10" type="primary">cyc8</name>
    <name evidence="10" type="ORF">VOLCADRAFT_97434</name>
</gene>
<dbReference type="GO" id="GO:0005886">
    <property type="term" value="C:plasma membrane"/>
    <property type="evidence" value="ECO:0007669"/>
    <property type="project" value="TreeGrafter"/>
</dbReference>
<name>D8UCR6_VOLCA</name>
<keyword evidence="2 7" id="KW-0812">Transmembrane</keyword>
<feature type="non-terminal residue" evidence="10">
    <location>
        <position position="592"/>
    </location>
</feature>
<dbReference type="RefSeq" id="XP_002956396.1">
    <property type="nucleotide sequence ID" value="XM_002956350.1"/>
</dbReference>
<dbReference type="InterPro" id="IPR050401">
    <property type="entry name" value="Cyclic_nucleotide_synthase"/>
</dbReference>
<dbReference type="GO" id="GO:0035556">
    <property type="term" value="P:intracellular signal transduction"/>
    <property type="evidence" value="ECO:0007669"/>
    <property type="project" value="InterPro"/>
</dbReference>
<evidence type="ECO:0000259" key="9">
    <source>
        <dbReference type="PROSITE" id="PS50839"/>
    </source>
</evidence>
<evidence type="ECO:0000256" key="7">
    <source>
        <dbReference type="SAM" id="Phobius"/>
    </source>
</evidence>
<dbReference type="PROSITE" id="PS50125">
    <property type="entry name" value="GUANYLATE_CYCLASE_2"/>
    <property type="match status" value="1"/>
</dbReference>
<reference evidence="10 11" key="1">
    <citation type="journal article" date="2010" name="Science">
        <title>Genomic analysis of organismal complexity in the multicellular green alga Volvox carteri.</title>
        <authorList>
            <person name="Prochnik S.E."/>
            <person name="Umen J."/>
            <person name="Nedelcu A.M."/>
            <person name="Hallmann A."/>
            <person name="Miller S.M."/>
            <person name="Nishii I."/>
            <person name="Ferris P."/>
            <person name="Kuo A."/>
            <person name="Mitros T."/>
            <person name="Fritz-Laylin L.K."/>
            <person name="Hellsten U."/>
            <person name="Chapman J."/>
            <person name="Simakov O."/>
            <person name="Rensing S.A."/>
            <person name="Terry A."/>
            <person name="Pangilinan J."/>
            <person name="Kapitonov V."/>
            <person name="Jurka J."/>
            <person name="Salamov A."/>
            <person name="Shapiro H."/>
            <person name="Schmutz J."/>
            <person name="Grimwood J."/>
            <person name="Lindquist E."/>
            <person name="Lucas S."/>
            <person name="Grigoriev I.V."/>
            <person name="Schmitt R."/>
            <person name="Kirk D."/>
            <person name="Rokhsar D.S."/>
        </authorList>
    </citation>
    <scope>NUCLEOTIDE SEQUENCE [LARGE SCALE GENOMIC DNA]</scope>
    <source>
        <strain evidence="11">f. Nagariensis / Eve</strain>
    </source>
</reference>
<dbReference type="Pfam" id="PF00211">
    <property type="entry name" value="Guanylate_cyc"/>
    <property type="match status" value="1"/>
</dbReference>
<dbReference type="GO" id="GO:0004016">
    <property type="term" value="F:adenylate cyclase activity"/>
    <property type="evidence" value="ECO:0007669"/>
    <property type="project" value="TreeGrafter"/>
</dbReference>
<evidence type="ECO:0000256" key="3">
    <source>
        <dbReference type="ARBA" id="ARBA00022741"/>
    </source>
</evidence>
<dbReference type="PROSITE" id="PS50839">
    <property type="entry name" value="CHASE"/>
    <property type="match status" value="1"/>
</dbReference>
<evidence type="ECO:0000256" key="5">
    <source>
        <dbReference type="ARBA" id="ARBA00023136"/>
    </source>
</evidence>
<feature type="transmembrane region" description="Helical" evidence="7">
    <location>
        <begin position="175"/>
        <end position="200"/>
    </location>
</feature>
<keyword evidence="4 7" id="KW-1133">Transmembrane helix</keyword>
<dbReference type="InterPro" id="IPR029787">
    <property type="entry name" value="Nucleotide_cyclase"/>
</dbReference>
<comment type="subcellular location">
    <subcellularLocation>
        <location evidence="1">Membrane</location>
    </subcellularLocation>
</comment>
<dbReference type="GO" id="GO:0007168">
    <property type="term" value="P:receptor guanylyl cyclase signaling pathway"/>
    <property type="evidence" value="ECO:0007669"/>
    <property type="project" value="TreeGrafter"/>
</dbReference>
<dbReference type="AlphaFoldDB" id="D8UCR6"/>
<dbReference type="InterPro" id="IPR001054">
    <property type="entry name" value="A/G_cyclase"/>
</dbReference>
<feature type="transmembrane region" description="Helical" evidence="7">
    <location>
        <begin position="466"/>
        <end position="485"/>
    </location>
</feature>
<dbReference type="eggNOG" id="KOG1023">
    <property type="taxonomic scope" value="Eukaryota"/>
</dbReference>
<keyword evidence="5 7" id="KW-0472">Membrane</keyword>
<dbReference type="EMBL" id="GL378381">
    <property type="protein sequence ID" value="EFJ42540.1"/>
    <property type="molecule type" value="Genomic_DNA"/>
</dbReference>
<dbReference type="Proteomes" id="UP000001058">
    <property type="component" value="Unassembled WGS sequence"/>
</dbReference>
<proteinExistence type="predicted"/>
<accession>D8UCR6</accession>
<keyword evidence="11" id="KW-1185">Reference proteome</keyword>
<dbReference type="GO" id="GO:0000166">
    <property type="term" value="F:nucleotide binding"/>
    <property type="evidence" value="ECO:0007669"/>
    <property type="project" value="UniProtKB-KW"/>
</dbReference>
<organism evidence="11">
    <name type="scientific">Volvox carteri f. nagariensis</name>
    <dbReference type="NCBI Taxonomy" id="3068"/>
    <lineage>
        <taxon>Eukaryota</taxon>
        <taxon>Viridiplantae</taxon>
        <taxon>Chlorophyta</taxon>
        <taxon>core chlorophytes</taxon>
        <taxon>Chlorophyceae</taxon>
        <taxon>CS clade</taxon>
        <taxon>Chlamydomonadales</taxon>
        <taxon>Volvocaceae</taxon>
        <taxon>Volvox</taxon>
    </lineage>
</organism>